<dbReference type="PIRSF" id="PIRSF000699">
    <property type="entry name" value="PTS_IILac_III"/>
    <property type="match status" value="1"/>
</dbReference>
<evidence type="ECO:0000313" key="9">
    <source>
        <dbReference type="Proteomes" id="UP000182412"/>
    </source>
</evidence>
<dbReference type="EMBL" id="FNJQ01000026">
    <property type="protein sequence ID" value="SDP57404.1"/>
    <property type="molecule type" value="Genomic_DNA"/>
</dbReference>
<dbReference type="RefSeq" id="WP_074572953.1">
    <property type="nucleotide sequence ID" value="NZ_FNJQ01000026.1"/>
</dbReference>
<feature type="modified residue" description="Phosphohistidine; by HPr" evidence="7">
    <location>
        <position position="77"/>
    </location>
</feature>
<feature type="active site" description="Tele-phosphohistidine intermediate" evidence="5">
    <location>
        <position position="77"/>
    </location>
</feature>
<dbReference type="Gene3D" id="1.20.58.80">
    <property type="entry name" value="Phosphotransferase system, lactose/cellobiose-type IIA subunit"/>
    <property type="match status" value="1"/>
</dbReference>
<dbReference type="SUPFAM" id="SSF46973">
    <property type="entry name" value="Enzyme IIa from lactose specific PTS, IIa-lac"/>
    <property type="match status" value="1"/>
</dbReference>
<evidence type="ECO:0000256" key="6">
    <source>
        <dbReference type="PIRSR" id="PIRSR000699-2"/>
    </source>
</evidence>
<accession>A0A1H0TTX5</accession>
<reference evidence="8 9" key="1">
    <citation type="submission" date="2016-10" db="EMBL/GenBank/DDBJ databases">
        <authorList>
            <person name="de Groot N.N."/>
        </authorList>
    </citation>
    <scope>NUCLEOTIDE SEQUENCE [LARGE SCALE GENOMIC DNA]</scope>
    <source>
        <strain evidence="8 9">S137</strain>
    </source>
</reference>
<dbReference type="Proteomes" id="UP000182412">
    <property type="component" value="Unassembled WGS sequence"/>
</dbReference>
<keyword evidence="6" id="KW-0460">Magnesium</keyword>
<dbReference type="Pfam" id="PF02255">
    <property type="entry name" value="PTS_IIA"/>
    <property type="match status" value="1"/>
</dbReference>
<keyword evidence="4" id="KW-0598">Phosphotransferase system</keyword>
<dbReference type="InterPro" id="IPR003188">
    <property type="entry name" value="PTS_IIA_lac/cel"/>
</dbReference>
<keyword evidence="1" id="KW-0813">Transport</keyword>
<dbReference type="PROSITE" id="PS51095">
    <property type="entry name" value="PTS_EIIA_TYPE_3"/>
    <property type="match status" value="1"/>
</dbReference>
<sequence length="110" mass="11983">MEELELIAFKIISGVGAARSSYIEAIQAAKAGDYERAEKLIAEGDESFVEGHDAHAGLLTREANEGQGSTVSLLILHAEDQLMSAEGFKTIAQEFIDAYKRIDKLEAKLK</sequence>
<keyword evidence="3" id="KW-0808">Transferase</keyword>
<dbReference type="OrthoDB" id="389577at2"/>
<keyword evidence="2" id="KW-0762">Sugar transport</keyword>
<gene>
    <name evidence="8" type="ORF">SAMN05216366_12616</name>
</gene>
<name>A0A1H0TTX5_SELRU</name>
<organism evidence="8 9">
    <name type="scientific">Selenomonas ruminantium</name>
    <dbReference type="NCBI Taxonomy" id="971"/>
    <lineage>
        <taxon>Bacteria</taxon>
        <taxon>Bacillati</taxon>
        <taxon>Bacillota</taxon>
        <taxon>Negativicutes</taxon>
        <taxon>Selenomonadales</taxon>
        <taxon>Selenomonadaceae</taxon>
        <taxon>Selenomonas</taxon>
    </lineage>
</organism>
<evidence type="ECO:0000256" key="3">
    <source>
        <dbReference type="ARBA" id="ARBA00022679"/>
    </source>
</evidence>
<evidence type="ECO:0000256" key="1">
    <source>
        <dbReference type="ARBA" id="ARBA00022448"/>
    </source>
</evidence>
<comment type="cofactor">
    <cofactor evidence="6">
        <name>Mg(2+)</name>
        <dbReference type="ChEBI" id="CHEBI:18420"/>
    </cofactor>
    <text evidence="6">Binds 1 Mg(2+) ion per trimer.</text>
</comment>
<dbReference type="GO" id="GO:0016740">
    <property type="term" value="F:transferase activity"/>
    <property type="evidence" value="ECO:0007669"/>
    <property type="project" value="UniProtKB-KW"/>
</dbReference>
<dbReference type="GO" id="GO:0046872">
    <property type="term" value="F:metal ion binding"/>
    <property type="evidence" value="ECO:0007669"/>
    <property type="project" value="UniProtKB-KW"/>
</dbReference>
<proteinExistence type="predicted"/>
<evidence type="ECO:0000256" key="2">
    <source>
        <dbReference type="ARBA" id="ARBA00022597"/>
    </source>
</evidence>
<dbReference type="PANTHER" id="PTHR34382:SF7">
    <property type="entry name" value="PTS SYSTEM N,N'-DIACETYLCHITOBIOSE-SPECIFIC EIIA COMPONENT"/>
    <property type="match status" value="1"/>
</dbReference>
<evidence type="ECO:0000256" key="5">
    <source>
        <dbReference type="PIRSR" id="PIRSR000699-1"/>
    </source>
</evidence>
<evidence type="ECO:0000256" key="7">
    <source>
        <dbReference type="PROSITE-ProRule" id="PRU00418"/>
    </source>
</evidence>
<dbReference type="PANTHER" id="PTHR34382">
    <property type="entry name" value="PTS SYSTEM N,N'-DIACETYLCHITOBIOSE-SPECIFIC EIIA COMPONENT"/>
    <property type="match status" value="1"/>
</dbReference>
<evidence type="ECO:0000313" key="8">
    <source>
        <dbReference type="EMBL" id="SDP57404.1"/>
    </source>
</evidence>
<feature type="binding site" evidence="6">
    <location>
        <position position="80"/>
    </location>
    <ligand>
        <name>Mg(2+)</name>
        <dbReference type="ChEBI" id="CHEBI:18420"/>
        <note>ligand shared between all trimeric partners</note>
    </ligand>
</feature>
<dbReference type="AlphaFoldDB" id="A0A1H0TTX5"/>
<evidence type="ECO:0000256" key="4">
    <source>
        <dbReference type="ARBA" id="ARBA00022683"/>
    </source>
</evidence>
<keyword evidence="6" id="KW-0479">Metal-binding</keyword>
<dbReference type="InterPro" id="IPR036542">
    <property type="entry name" value="PTS_IIA_lac/cel_sf"/>
</dbReference>
<protein>
    <submittedName>
        <fullName evidence="8">PTS system, cellobiose-specific IIA component</fullName>
    </submittedName>
</protein>
<dbReference type="CDD" id="cd00215">
    <property type="entry name" value="PTS_IIA_lac"/>
    <property type="match status" value="1"/>
</dbReference>
<dbReference type="GO" id="GO:0009401">
    <property type="term" value="P:phosphoenolpyruvate-dependent sugar phosphotransferase system"/>
    <property type="evidence" value="ECO:0007669"/>
    <property type="project" value="UniProtKB-KW"/>
</dbReference>